<dbReference type="AlphaFoldDB" id="A0AAF0Y2C0"/>
<keyword evidence="3" id="KW-1185">Reference proteome</keyword>
<feature type="compositionally biased region" description="Basic and acidic residues" evidence="1">
    <location>
        <begin position="73"/>
        <end position="140"/>
    </location>
</feature>
<accession>A0AAF0Y2C0</accession>
<proteinExistence type="predicted"/>
<dbReference type="Gene3D" id="3.30.70.100">
    <property type="match status" value="1"/>
</dbReference>
<sequence length="243" mass="26555">MTTMVLTVDLQCSCCYKKVKKILCKFPGITDQVYDEKNNQVRIKVLCCDPEKARDKLCCKGRKVIKSIQIVDDMPKKKEPEKVKPPAEKPADKPKPPAEKPADKPKPPAEKPADKPKPPAEKPKPPAEKPAEKPKPKDPAPEPAPICGPVHGFPPMYPNGPCCGSCAQGYGGGPCYQGFGRPVPPPPGPCYDYGRPVPCYDYGRPVPPPPGPCYDYGYGYRGSRCCVSTDYFSEENSQGCTIM</sequence>
<gene>
    <name evidence="2" type="ORF">DCAR_0935826</name>
</gene>
<dbReference type="GO" id="GO:1900150">
    <property type="term" value="P:regulation of defense response to fungus"/>
    <property type="evidence" value="ECO:0007669"/>
    <property type="project" value="InterPro"/>
</dbReference>
<dbReference type="EMBL" id="CP093351">
    <property type="protein sequence ID" value="WOH16276.1"/>
    <property type="molecule type" value="Genomic_DNA"/>
</dbReference>
<dbReference type="Proteomes" id="UP000077755">
    <property type="component" value="Chromosome 9"/>
</dbReference>
<evidence type="ECO:0000256" key="1">
    <source>
        <dbReference type="SAM" id="MobiDB-lite"/>
    </source>
</evidence>
<dbReference type="InterPro" id="IPR044169">
    <property type="entry name" value="PI21"/>
</dbReference>
<name>A0AAF0Y2C0_DAUCS</name>
<dbReference type="SUPFAM" id="SSF55008">
    <property type="entry name" value="HMA, heavy metal-associated domain"/>
    <property type="match status" value="1"/>
</dbReference>
<organism evidence="2 3">
    <name type="scientific">Daucus carota subsp. sativus</name>
    <name type="common">Carrot</name>
    <dbReference type="NCBI Taxonomy" id="79200"/>
    <lineage>
        <taxon>Eukaryota</taxon>
        <taxon>Viridiplantae</taxon>
        <taxon>Streptophyta</taxon>
        <taxon>Embryophyta</taxon>
        <taxon>Tracheophyta</taxon>
        <taxon>Spermatophyta</taxon>
        <taxon>Magnoliopsida</taxon>
        <taxon>eudicotyledons</taxon>
        <taxon>Gunneridae</taxon>
        <taxon>Pentapetalae</taxon>
        <taxon>asterids</taxon>
        <taxon>campanulids</taxon>
        <taxon>Apiales</taxon>
        <taxon>Apiaceae</taxon>
        <taxon>Apioideae</taxon>
        <taxon>Scandiceae</taxon>
        <taxon>Daucinae</taxon>
        <taxon>Daucus</taxon>
        <taxon>Daucus sect. Daucus</taxon>
    </lineage>
</organism>
<feature type="region of interest" description="Disordered" evidence="1">
    <location>
        <begin position="70"/>
        <end position="143"/>
    </location>
</feature>
<evidence type="ECO:0008006" key="4">
    <source>
        <dbReference type="Google" id="ProtNLM"/>
    </source>
</evidence>
<dbReference type="PANTHER" id="PTHR47488:SF7">
    <property type="entry name" value="HEAVY METAL TRANSPORT_DETOXIFICATION SUPERFAMILY PROTEIN"/>
    <property type="match status" value="1"/>
</dbReference>
<evidence type="ECO:0000313" key="2">
    <source>
        <dbReference type="EMBL" id="WOH16276.1"/>
    </source>
</evidence>
<evidence type="ECO:0000313" key="3">
    <source>
        <dbReference type="Proteomes" id="UP000077755"/>
    </source>
</evidence>
<dbReference type="PANTHER" id="PTHR47488">
    <property type="entry name" value="HEAVY METAL TRANSPORT/DETOXIFICATION SUPERFAMILY PROTEIN"/>
    <property type="match status" value="1"/>
</dbReference>
<reference evidence="2" key="2">
    <citation type="submission" date="2022-03" db="EMBL/GenBank/DDBJ databases">
        <title>Draft title - Genomic analysis of global carrot germplasm unveils the trajectory of domestication and the origin of high carotenoid orange carrot.</title>
        <authorList>
            <person name="Iorizzo M."/>
            <person name="Ellison S."/>
            <person name="Senalik D."/>
            <person name="Macko-Podgorni A."/>
            <person name="Grzebelus D."/>
            <person name="Bostan H."/>
            <person name="Rolling W."/>
            <person name="Curaba J."/>
            <person name="Simon P."/>
        </authorList>
    </citation>
    <scope>NUCLEOTIDE SEQUENCE</scope>
    <source>
        <tissue evidence="2">Leaf</tissue>
    </source>
</reference>
<dbReference type="InterPro" id="IPR036163">
    <property type="entry name" value="HMA_dom_sf"/>
</dbReference>
<reference evidence="2" key="1">
    <citation type="journal article" date="2016" name="Nat. Genet.">
        <title>A high-quality carrot genome assembly provides new insights into carotenoid accumulation and asterid genome evolution.</title>
        <authorList>
            <person name="Iorizzo M."/>
            <person name="Ellison S."/>
            <person name="Senalik D."/>
            <person name="Zeng P."/>
            <person name="Satapoomin P."/>
            <person name="Huang J."/>
            <person name="Bowman M."/>
            <person name="Iovene M."/>
            <person name="Sanseverino W."/>
            <person name="Cavagnaro P."/>
            <person name="Yildiz M."/>
            <person name="Macko-Podgorni A."/>
            <person name="Moranska E."/>
            <person name="Grzebelus E."/>
            <person name="Grzebelus D."/>
            <person name="Ashrafi H."/>
            <person name="Zheng Z."/>
            <person name="Cheng S."/>
            <person name="Spooner D."/>
            <person name="Van Deynze A."/>
            <person name="Simon P."/>
        </authorList>
    </citation>
    <scope>NUCLEOTIDE SEQUENCE</scope>
    <source>
        <tissue evidence="2">Leaf</tissue>
    </source>
</reference>
<dbReference type="PRINTS" id="PR01217">
    <property type="entry name" value="PRICHEXTENSN"/>
</dbReference>
<dbReference type="GO" id="GO:0046872">
    <property type="term" value="F:metal ion binding"/>
    <property type="evidence" value="ECO:0007669"/>
    <property type="project" value="InterPro"/>
</dbReference>
<protein>
    <recommendedName>
        <fullName evidence="4">HMA domain-containing protein</fullName>
    </recommendedName>
</protein>